<organism evidence="1 2">
    <name type="scientific">Neophaeococcomyces mojaviensis</name>
    <dbReference type="NCBI Taxonomy" id="3383035"/>
    <lineage>
        <taxon>Eukaryota</taxon>
        <taxon>Fungi</taxon>
        <taxon>Dikarya</taxon>
        <taxon>Ascomycota</taxon>
        <taxon>Pezizomycotina</taxon>
        <taxon>Eurotiomycetes</taxon>
        <taxon>Chaetothyriomycetidae</taxon>
        <taxon>Chaetothyriales</taxon>
        <taxon>Chaetothyriales incertae sedis</taxon>
        <taxon>Neophaeococcomyces</taxon>
    </lineage>
</organism>
<accession>A0ACC3AGE6</accession>
<gene>
    <name evidence="1" type="ORF">H2198_001787</name>
</gene>
<proteinExistence type="predicted"/>
<reference evidence="1" key="1">
    <citation type="submission" date="2022-10" db="EMBL/GenBank/DDBJ databases">
        <title>Culturing micro-colonial fungi from biological soil crusts in the Mojave desert and describing Neophaeococcomyces mojavensis, and introducing the new genera and species Taxawa tesnikishii.</title>
        <authorList>
            <person name="Kurbessoian T."/>
            <person name="Stajich J.E."/>
        </authorList>
    </citation>
    <scope>NUCLEOTIDE SEQUENCE</scope>
    <source>
        <strain evidence="1">JES_112</strain>
    </source>
</reference>
<name>A0ACC3AGE6_9EURO</name>
<keyword evidence="2" id="KW-1185">Reference proteome</keyword>
<evidence type="ECO:0000313" key="2">
    <source>
        <dbReference type="Proteomes" id="UP001172386"/>
    </source>
</evidence>
<evidence type="ECO:0000313" key="1">
    <source>
        <dbReference type="EMBL" id="KAJ9661822.1"/>
    </source>
</evidence>
<comment type="caution">
    <text evidence="1">The sequence shown here is derived from an EMBL/GenBank/DDBJ whole genome shotgun (WGS) entry which is preliminary data.</text>
</comment>
<sequence>MLFSFFFGFGNIIYIGVLLLNAVAILSEDRFLARIGMGRNAYANVDPGFGARQPDTESVKYKLVVLINSTRTVMRAPLIVVNAAIITYLLVAG</sequence>
<dbReference type="EMBL" id="JAPDRQ010000020">
    <property type="protein sequence ID" value="KAJ9661822.1"/>
    <property type="molecule type" value="Genomic_DNA"/>
</dbReference>
<protein>
    <submittedName>
        <fullName evidence="1">Uncharacterized protein</fullName>
    </submittedName>
</protein>
<dbReference type="Proteomes" id="UP001172386">
    <property type="component" value="Unassembled WGS sequence"/>
</dbReference>